<evidence type="ECO:0000313" key="2">
    <source>
        <dbReference type="Proteomes" id="UP000789901"/>
    </source>
</evidence>
<dbReference type="Proteomes" id="UP000789901">
    <property type="component" value="Unassembled WGS sequence"/>
</dbReference>
<dbReference type="EMBL" id="CAJVQB010121080">
    <property type="protein sequence ID" value="CAG8853181.1"/>
    <property type="molecule type" value="Genomic_DNA"/>
</dbReference>
<feature type="non-terminal residue" evidence="1">
    <location>
        <position position="47"/>
    </location>
</feature>
<organism evidence="1 2">
    <name type="scientific">Gigaspora margarita</name>
    <dbReference type="NCBI Taxonomy" id="4874"/>
    <lineage>
        <taxon>Eukaryota</taxon>
        <taxon>Fungi</taxon>
        <taxon>Fungi incertae sedis</taxon>
        <taxon>Mucoromycota</taxon>
        <taxon>Glomeromycotina</taxon>
        <taxon>Glomeromycetes</taxon>
        <taxon>Diversisporales</taxon>
        <taxon>Gigasporaceae</taxon>
        <taxon>Gigaspora</taxon>
    </lineage>
</organism>
<reference evidence="1 2" key="1">
    <citation type="submission" date="2021-06" db="EMBL/GenBank/DDBJ databases">
        <authorList>
            <person name="Kallberg Y."/>
            <person name="Tangrot J."/>
            <person name="Rosling A."/>
        </authorList>
    </citation>
    <scope>NUCLEOTIDE SEQUENCE [LARGE SCALE GENOMIC DNA]</scope>
    <source>
        <strain evidence="1 2">120-4 pot B 10/14</strain>
    </source>
</reference>
<proteinExistence type="predicted"/>
<gene>
    <name evidence="1" type="ORF">GMARGA_LOCUS42002</name>
</gene>
<sequence>TSTEKEKIDRMGASWVQVGLNKEKILDTGYGHSGILWNEIADYLARQ</sequence>
<evidence type="ECO:0000313" key="1">
    <source>
        <dbReference type="EMBL" id="CAG8853181.1"/>
    </source>
</evidence>
<name>A0ABN7XFH3_GIGMA</name>
<comment type="caution">
    <text evidence="1">The sequence shown here is derived from an EMBL/GenBank/DDBJ whole genome shotgun (WGS) entry which is preliminary data.</text>
</comment>
<protein>
    <submittedName>
        <fullName evidence="1">35071_t:CDS:1</fullName>
    </submittedName>
</protein>
<feature type="non-terminal residue" evidence="1">
    <location>
        <position position="1"/>
    </location>
</feature>
<accession>A0ABN7XFH3</accession>
<keyword evidence="2" id="KW-1185">Reference proteome</keyword>